<gene>
    <name evidence="6" type="ORF">EJ03DRAFT_324840</name>
</gene>
<evidence type="ECO:0000313" key="7">
    <source>
        <dbReference type="Proteomes" id="UP000799436"/>
    </source>
</evidence>
<evidence type="ECO:0000313" key="6">
    <source>
        <dbReference type="EMBL" id="KAF2772430.1"/>
    </source>
</evidence>
<keyword evidence="4" id="KW-0812">Transmembrane</keyword>
<keyword evidence="1" id="KW-0285">Flavoprotein</keyword>
<dbReference type="PANTHER" id="PTHR46865:SF2">
    <property type="entry name" value="MONOOXYGENASE"/>
    <property type="match status" value="1"/>
</dbReference>
<dbReference type="GO" id="GO:0016491">
    <property type="term" value="F:oxidoreductase activity"/>
    <property type="evidence" value="ECO:0007669"/>
    <property type="project" value="UniProtKB-KW"/>
</dbReference>
<evidence type="ECO:0000259" key="5">
    <source>
        <dbReference type="Pfam" id="PF01494"/>
    </source>
</evidence>
<keyword evidence="4" id="KW-0472">Membrane</keyword>
<sequence length="425" mass="46494">MAPPLNILISGSGIAGGVLTWWLLRAYPEAKITIVERAPSLRLTGQSVDIRSSAVDIIKKMSLEETIRNHGTNETGWQFVDREGKEIATLQATGDTDAQSATSEYEIFRGELAKIFLTPVLDKVDLAFNEFVDRYEEDDNGVHVTFAHGKVSEHYDLLVAADGLGSRIRSRMLNASSRDQINDLGIHVAYFTISRDLLNGNKNAQWYNAPGGRVVFLRPDANPKGSTRANLIHVTTPQDLEGKKRLNDATKDYEQYKKILQHDFKDAGWLSDEVLDGLNKADDFYANIFAQVRSPTLRSSGGRVVLLGDAGYATPGFGTSLAIIGGYVLAGELLSSSGNVKVAVQQYEELMLPFVKRSQGPANTSAPQLLNPQTARGIWIRDRILSFVVNSGLATLATKAAAALGVTTDKKLEMPEYPWPSPSGR</sequence>
<feature type="domain" description="FAD-binding" evidence="5">
    <location>
        <begin position="7"/>
        <end position="315"/>
    </location>
</feature>
<dbReference type="InterPro" id="IPR036188">
    <property type="entry name" value="FAD/NAD-bd_sf"/>
</dbReference>
<dbReference type="PANTHER" id="PTHR46865">
    <property type="entry name" value="OXIDOREDUCTASE-RELATED"/>
    <property type="match status" value="1"/>
</dbReference>
<reference evidence="6" key="1">
    <citation type="journal article" date="2020" name="Stud. Mycol.">
        <title>101 Dothideomycetes genomes: a test case for predicting lifestyles and emergence of pathogens.</title>
        <authorList>
            <person name="Haridas S."/>
            <person name="Albert R."/>
            <person name="Binder M."/>
            <person name="Bloem J."/>
            <person name="Labutti K."/>
            <person name="Salamov A."/>
            <person name="Andreopoulos B."/>
            <person name="Baker S."/>
            <person name="Barry K."/>
            <person name="Bills G."/>
            <person name="Bluhm B."/>
            <person name="Cannon C."/>
            <person name="Castanera R."/>
            <person name="Culley D."/>
            <person name="Daum C."/>
            <person name="Ezra D."/>
            <person name="Gonzalez J."/>
            <person name="Henrissat B."/>
            <person name="Kuo A."/>
            <person name="Liang C."/>
            <person name="Lipzen A."/>
            <person name="Lutzoni F."/>
            <person name="Magnuson J."/>
            <person name="Mondo S."/>
            <person name="Nolan M."/>
            <person name="Ohm R."/>
            <person name="Pangilinan J."/>
            <person name="Park H.-J."/>
            <person name="Ramirez L."/>
            <person name="Alfaro M."/>
            <person name="Sun H."/>
            <person name="Tritt A."/>
            <person name="Yoshinaga Y."/>
            <person name="Zwiers L.-H."/>
            <person name="Turgeon B."/>
            <person name="Goodwin S."/>
            <person name="Spatafora J."/>
            <person name="Crous P."/>
            <person name="Grigoriev I."/>
        </authorList>
    </citation>
    <scope>NUCLEOTIDE SEQUENCE</scope>
    <source>
        <strain evidence="6">CBS 116005</strain>
    </source>
</reference>
<evidence type="ECO:0000256" key="4">
    <source>
        <dbReference type="SAM" id="Phobius"/>
    </source>
</evidence>
<dbReference type="Proteomes" id="UP000799436">
    <property type="component" value="Unassembled WGS sequence"/>
</dbReference>
<dbReference type="InterPro" id="IPR051704">
    <property type="entry name" value="FAD_aromatic-hydroxylase"/>
</dbReference>
<dbReference type="InterPro" id="IPR002938">
    <property type="entry name" value="FAD-bd"/>
</dbReference>
<protein>
    <submittedName>
        <fullName evidence="6">FAD/NAD(P)-binding domain-containing protein</fullName>
    </submittedName>
</protein>
<dbReference type="SUPFAM" id="SSF51905">
    <property type="entry name" value="FAD/NAD(P)-binding domain"/>
    <property type="match status" value="1"/>
</dbReference>
<feature type="transmembrane region" description="Helical" evidence="4">
    <location>
        <begin position="6"/>
        <end position="24"/>
    </location>
</feature>
<dbReference type="AlphaFoldDB" id="A0A6G1LII7"/>
<name>A0A6G1LII7_9PEZI</name>
<keyword evidence="4" id="KW-1133">Transmembrane helix</keyword>
<keyword evidence="2" id="KW-0274">FAD</keyword>
<organism evidence="6 7">
    <name type="scientific">Teratosphaeria nubilosa</name>
    <dbReference type="NCBI Taxonomy" id="161662"/>
    <lineage>
        <taxon>Eukaryota</taxon>
        <taxon>Fungi</taxon>
        <taxon>Dikarya</taxon>
        <taxon>Ascomycota</taxon>
        <taxon>Pezizomycotina</taxon>
        <taxon>Dothideomycetes</taxon>
        <taxon>Dothideomycetidae</taxon>
        <taxon>Mycosphaerellales</taxon>
        <taxon>Teratosphaeriaceae</taxon>
        <taxon>Teratosphaeria</taxon>
    </lineage>
</organism>
<dbReference type="OrthoDB" id="655030at2759"/>
<dbReference type="Gene3D" id="3.50.50.60">
    <property type="entry name" value="FAD/NAD(P)-binding domain"/>
    <property type="match status" value="1"/>
</dbReference>
<evidence type="ECO:0000256" key="3">
    <source>
        <dbReference type="ARBA" id="ARBA00023002"/>
    </source>
</evidence>
<keyword evidence="7" id="KW-1185">Reference proteome</keyword>
<evidence type="ECO:0000256" key="2">
    <source>
        <dbReference type="ARBA" id="ARBA00022827"/>
    </source>
</evidence>
<keyword evidence="3" id="KW-0560">Oxidoreductase</keyword>
<dbReference type="EMBL" id="ML995815">
    <property type="protein sequence ID" value="KAF2772430.1"/>
    <property type="molecule type" value="Genomic_DNA"/>
</dbReference>
<dbReference type="PRINTS" id="PR00420">
    <property type="entry name" value="RNGMNOXGNASE"/>
</dbReference>
<dbReference type="Pfam" id="PF01494">
    <property type="entry name" value="FAD_binding_3"/>
    <property type="match status" value="1"/>
</dbReference>
<accession>A0A6G1LII7</accession>
<dbReference type="GO" id="GO:0071949">
    <property type="term" value="F:FAD binding"/>
    <property type="evidence" value="ECO:0007669"/>
    <property type="project" value="InterPro"/>
</dbReference>
<proteinExistence type="predicted"/>
<evidence type="ECO:0000256" key="1">
    <source>
        <dbReference type="ARBA" id="ARBA00022630"/>
    </source>
</evidence>